<dbReference type="GO" id="GO:0005737">
    <property type="term" value="C:cytoplasm"/>
    <property type="evidence" value="ECO:0007669"/>
    <property type="project" value="InterPro"/>
</dbReference>
<dbReference type="GO" id="GO:0046872">
    <property type="term" value="F:metal ion binding"/>
    <property type="evidence" value="ECO:0007669"/>
    <property type="project" value="UniProtKB-KW"/>
</dbReference>
<organism evidence="7">
    <name type="scientific">mine drainage metagenome</name>
    <dbReference type="NCBI Taxonomy" id="410659"/>
    <lineage>
        <taxon>unclassified sequences</taxon>
        <taxon>metagenomes</taxon>
        <taxon>ecological metagenomes</taxon>
    </lineage>
</organism>
<dbReference type="NCBIfam" id="TIGR03328">
    <property type="entry name" value="salvage_mtnB"/>
    <property type="match status" value="1"/>
</dbReference>
<dbReference type="SUPFAM" id="SSF53639">
    <property type="entry name" value="AraD/HMP-PK domain-like"/>
    <property type="match status" value="1"/>
</dbReference>
<keyword evidence="2" id="KW-0479">Metal-binding</keyword>
<evidence type="ECO:0000256" key="4">
    <source>
        <dbReference type="ARBA" id="ARBA00023167"/>
    </source>
</evidence>
<dbReference type="SMART" id="SM01007">
    <property type="entry name" value="Aldolase_II"/>
    <property type="match status" value="1"/>
</dbReference>
<dbReference type="Pfam" id="PF00596">
    <property type="entry name" value="Aldolase_II"/>
    <property type="match status" value="1"/>
</dbReference>
<dbReference type="EC" id="4.2.1.109" evidence="7"/>
<dbReference type="AlphaFoldDB" id="T1BJN1"/>
<protein>
    <submittedName>
        <fullName evidence="7">Methylthioribulose-1-phosphate dehydratase</fullName>
        <ecNumber evidence="7">4.2.1.109</ecNumber>
    </submittedName>
</protein>
<dbReference type="InterPro" id="IPR001303">
    <property type="entry name" value="Aldolase_II/adducin_N"/>
</dbReference>
<dbReference type="EMBL" id="AUZZ01004278">
    <property type="protein sequence ID" value="EQD54190.1"/>
    <property type="molecule type" value="Genomic_DNA"/>
</dbReference>
<feature type="domain" description="Class II aldolase/adducin N-terminal" evidence="6">
    <location>
        <begin position="19"/>
        <end position="208"/>
    </location>
</feature>
<dbReference type="GO" id="GO:0019509">
    <property type="term" value="P:L-methionine salvage from methylthioadenosine"/>
    <property type="evidence" value="ECO:0007669"/>
    <property type="project" value="InterPro"/>
</dbReference>
<evidence type="ECO:0000256" key="3">
    <source>
        <dbReference type="ARBA" id="ARBA00022833"/>
    </source>
</evidence>
<evidence type="ECO:0000259" key="6">
    <source>
        <dbReference type="SMART" id="SM01007"/>
    </source>
</evidence>
<keyword evidence="3" id="KW-0862">Zinc</keyword>
<sequence>MSVNFASNAPSASIERLALELSSAAADLARRGWTPASSGNFSARLDPLRIAITVSGCDKGRLTPGDIMLMDDQAHALGDSRQPSAEARLHAQIYRLLPQTGAVLHTHSVTQTVASRHFSGAGHVCLAGYELVKAIHGHHSHEQDLLLPVFPNSQDMTEIERHVDAWHAQRQPLHAYLIAGHGIYAWGHDIATAMRHLEAIDFMLACELELRKLPA</sequence>
<evidence type="ECO:0000313" key="7">
    <source>
        <dbReference type="EMBL" id="EQD54190.1"/>
    </source>
</evidence>
<dbReference type="HAMAP" id="MF_01677">
    <property type="entry name" value="Salvage_MtnB"/>
    <property type="match status" value="1"/>
</dbReference>
<dbReference type="GO" id="GO:0046570">
    <property type="term" value="F:methylthioribulose 1-phosphate dehydratase activity"/>
    <property type="evidence" value="ECO:0007669"/>
    <property type="project" value="UniProtKB-EC"/>
</dbReference>
<gene>
    <name evidence="7" type="ORF">B2A_06090</name>
</gene>
<comment type="caution">
    <text evidence="7">The sequence shown here is derived from an EMBL/GenBank/DDBJ whole genome shotgun (WGS) entry which is preliminary data.</text>
</comment>
<dbReference type="Gene3D" id="3.40.225.10">
    <property type="entry name" value="Class II aldolase/adducin N-terminal domain"/>
    <property type="match status" value="1"/>
</dbReference>
<evidence type="ECO:0000256" key="5">
    <source>
        <dbReference type="ARBA" id="ARBA00023239"/>
    </source>
</evidence>
<dbReference type="NCBIfam" id="NF006672">
    <property type="entry name" value="PRK09220.1"/>
    <property type="match status" value="1"/>
</dbReference>
<keyword evidence="1" id="KW-0028">Amino-acid biosynthesis</keyword>
<keyword evidence="4" id="KW-0486">Methionine biosynthesis</keyword>
<dbReference type="PANTHER" id="PTHR10640">
    <property type="entry name" value="METHYLTHIORIBULOSE-1-PHOSPHATE DEHYDRATASE"/>
    <property type="match status" value="1"/>
</dbReference>
<dbReference type="InterPro" id="IPR017714">
    <property type="entry name" value="MethylthioRu-1-P_deHdtase_MtnB"/>
</dbReference>
<reference evidence="7" key="2">
    <citation type="journal article" date="2014" name="ISME J.">
        <title>Microbial stratification in low pH oxic and suboxic macroscopic growths along an acid mine drainage.</title>
        <authorList>
            <person name="Mendez-Garcia C."/>
            <person name="Mesa V."/>
            <person name="Sprenger R.R."/>
            <person name="Richter M."/>
            <person name="Diez M.S."/>
            <person name="Solano J."/>
            <person name="Bargiela R."/>
            <person name="Golyshina O.V."/>
            <person name="Manteca A."/>
            <person name="Ramos J.L."/>
            <person name="Gallego J.R."/>
            <person name="Llorente I."/>
            <person name="Martins Dos Santos V.A."/>
            <person name="Jensen O.N."/>
            <person name="Pelaez A.I."/>
            <person name="Sanchez J."/>
            <person name="Ferrer M."/>
        </authorList>
    </citation>
    <scope>NUCLEOTIDE SEQUENCE</scope>
</reference>
<name>T1BJN1_9ZZZZ</name>
<accession>T1BJN1</accession>
<evidence type="ECO:0000256" key="2">
    <source>
        <dbReference type="ARBA" id="ARBA00022723"/>
    </source>
</evidence>
<proteinExistence type="inferred from homology"/>
<reference evidence="7" key="1">
    <citation type="submission" date="2013-08" db="EMBL/GenBank/DDBJ databases">
        <authorList>
            <person name="Mendez C."/>
            <person name="Richter M."/>
            <person name="Ferrer M."/>
            <person name="Sanchez J."/>
        </authorList>
    </citation>
    <scope>NUCLEOTIDE SEQUENCE</scope>
</reference>
<evidence type="ECO:0000256" key="1">
    <source>
        <dbReference type="ARBA" id="ARBA00022605"/>
    </source>
</evidence>
<keyword evidence="5 7" id="KW-0456">Lyase</keyword>
<dbReference type="PANTHER" id="PTHR10640:SF7">
    <property type="entry name" value="METHYLTHIORIBULOSE-1-PHOSPHATE DEHYDRATASE"/>
    <property type="match status" value="1"/>
</dbReference>
<dbReference type="InterPro" id="IPR036409">
    <property type="entry name" value="Aldolase_II/adducin_N_sf"/>
</dbReference>